<reference evidence="2 3" key="1">
    <citation type="submission" date="2015-05" db="EMBL/GenBank/DDBJ databases">
        <authorList>
            <person name="Wang D.B."/>
            <person name="Wang M."/>
        </authorList>
    </citation>
    <scope>NUCLEOTIDE SEQUENCE [LARGE SCALE GENOMIC DNA]</scope>
    <source>
        <strain evidence="2">VL1</strain>
    </source>
</reference>
<accession>A0A0G4KSK3</accession>
<gene>
    <name evidence="2" type="ORF">BN1708_010583</name>
</gene>
<protein>
    <submittedName>
        <fullName evidence="2">Uncharacterized protein</fullName>
    </submittedName>
</protein>
<keyword evidence="3" id="KW-1185">Reference proteome</keyword>
<dbReference type="InterPro" id="IPR058940">
    <property type="entry name" value="mS26_fungi"/>
</dbReference>
<dbReference type="CDD" id="cd23703">
    <property type="entry name" value="mS26_PET12"/>
    <property type="match status" value="1"/>
</dbReference>
<evidence type="ECO:0000313" key="2">
    <source>
        <dbReference type="EMBL" id="CRK12732.1"/>
    </source>
</evidence>
<feature type="compositionally biased region" description="Basic and acidic residues" evidence="1">
    <location>
        <begin position="279"/>
        <end position="289"/>
    </location>
</feature>
<name>A0A0G4KSK3_VERLO</name>
<dbReference type="EMBL" id="CVQH01004002">
    <property type="protein sequence ID" value="CRK12732.1"/>
    <property type="molecule type" value="Genomic_DNA"/>
</dbReference>
<feature type="region of interest" description="Disordered" evidence="1">
    <location>
        <begin position="14"/>
        <end position="113"/>
    </location>
</feature>
<evidence type="ECO:0000313" key="3">
    <source>
        <dbReference type="Proteomes" id="UP000044602"/>
    </source>
</evidence>
<evidence type="ECO:0000256" key="1">
    <source>
        <dbReference type="SAM" id="MobiDB-lite"/>
    </source>
</evidence>
<dbReference type="STRING" id="100787.A0A0G4KSK3"/>
<organism evidence="2 3">
    <name type="scientific">Verticillium longisporum</name>
    <name type="common">Verticillium dahliae var. longisporum</name>
    <dbReference type="NCBI Taxonomy" id="100787"/>
    <lineage>
        <taxon>Eukaryota</taxon>
        <taxon>Fungi</taxon>
        <taxon>Dikarya</taxon>
        <taxon>Ascomycota</taxon>
        <taxon>Pezizomycotina</taxon>
        <taxon>Sordariomycetes</taxon>
        <taxon>Hypocreomycetidae</taxon>
        <taxon>Glomerellales</taxon>
        <taxon>Plectosphaerellaceae</taxon>
        <taxon>Verticillium</taxon>
    </lineage>
</organism>
<proteinExistence type="predicted"/>
<feature type="non-terminal residue" evidence="2">
    <location>
        <position position="307"/>
    </location>
</feature>
<feature type="compositionally biased region" description="Low complexity" evidence="1">
    <location>
        <begin position="17"/>
        <end position="36"/>
    </location>
</feature>
<feature type="compositionally biased region" description="Basic and acidic residues" evidence="1">
    <location>
        <begin position="54"/>
        <end position="64"/>
    </location>
</feature>
<dbReference type="AlphaFoldDB" id="A0A0G4KSK3"/>
<sequence>MASRCSCTALTKLPLGRSTSQSLTSRSFSTTTSQQRGLPRISPESPDWIQIPRARQDRASESKPVKPKGTLPVPRALFPDGARDPKLQPDFLAKSAPLPTNAASQQPARPGSATDIRRRMAEHRRANLAAGVEGLWQRKQQHEARLERTAAAHQALTLRRRNAPERADDVLTRSTVLTATAQNVAVLPDPDRFARAEASRARTLAEAARKSEARHDALVALYMRAGDFIVDEDHLAAEVDKLFGDDFFKKQARSTSTDADNAWDVWGAPPTLQHLGHLATKDATEDTSRTAKRQKSIAEELTGGQMD</sequence>
<feature type="region of interest" description="Disordered" evidence="1">
    <location>
        <begin position="279"/>
        <end position="307"/>
    </location>
</feature>
<dbReference type="Proteomes" id="UP000044602">
    <property type="component" value="Unassembled WGS sequence"/>
</dbReference>